<accession>A0A5N5IFG2</accession>
<organism evidence="1 2">
    <name type="scientific">Pyrus ussuriensis x Pyrus communis</name>
    <dbReference type="NCBI Taxonomy" id="2448454"/>
    <lineage>
        <taxon>Eukaryota</taxon>
        <taxon>Viridiplantae</taxon>
        <taxon>Streptophyta</taxon>
        <taxon>Embryophyta</taxon>
        <taxon>Tracheophyta</taxon>
        <taxon>Spermatophyta</taxon>
        <taxon>Magnoliopsida</taxon>
        <taxon>eudicotyledons</taxon>
        <taxon>Gunneridae</taxon>
        <taxon>Pentapetalae</taxon>
        <taxon>rosids</taxon>
        <taxon>fabids</taxon>
        <taxon>Rosales</taxon>
        <taxon>Rosaceae</taxon>
        <taxon>Amygdaloideae</taxon>
        <taxon>Maleae</taxon>
        <taxon>Pyrus</taxon>
    </lineage>
</organism>
<protein>
    <submittedName>
        <fullName evidence="1">S ribonuclease</fullName>
    </submittedName>
</protein>
<evidence type="ECO:0000313" key="1">
    <source>
        <dbReference type="EMBL" id="KAB2636350.1"/>
    </source>
</evidence>
<sequence>MHTHESEPPIVVCTTGLGANKYTQVLRSREGCANNRGSPMSQNHLMWSIRQGYAPNLDPR</sequence>
<name>A0A5N5IFG2_9ROSA</name>
<proteinExistence type="predicted"/>
<reference evidence="1 2" key="3">
    <citation type="submission" date="2019-11" db="EMBL/GenBank/DDBJ databases">
        <title>A de novo genome assembly of a pear dwarfing rootstock.</title>
        <authorList>
            <person name="Wang F."/>
            <person name="Wang J."/>
            <person name="Li S."/>
            <person name="Zhang Y."/>
            <person name="Fang M."/>
            <person name="Ma L."/>
            <person name="Zhao Y."/>
            <person name="Jiang S."/>
        </authorList>
    </citation>
    <scope>NUCLEOTIDE SEQUENCE [LARGE SCALE GENOMIC DNA]</scope>
    <source>
        <strain evidence="1">S2</strain>
        <tissue evidence="1">Leaf</tissue>
    </source>
</reference>
<dbReference type="Proteomes" id="UP000327157">
    <property type="component" value="Chromosome 5"/>
</dbReference>
<reference evidence="1 2" key="1">
    <citation type="submission" date="2019-09" db="EMBL/GenBank/DDBJ databases">
        <authorList>
            <person name="Ou C."/>
        </authorList>
    </citation>
    <scope>NUCLEOTIDE SEQUENCE [LARGE SCALE GENOMIC DNA]</scope>
    <source>
        <strain evidence="1">S2</strain>
        <tissue evidence="1">Leaf</tissue>
    </source>
</reference>
<evidence type="ECO:0000313" key="2">
    <source>
        <dbReference type="Proteomes" id="UP000327157"/>
    </source>
</evidence>
<reference evidence="2" key="2">
    <citation type="submission" date="2019-10" db="EMBL/GenBank/DDBJ databases">
        <title>A de novo genome assembly of a pear dwarfing rootstock.</title>
        <authorList>
            <person name="Wang F."/>
            <person name="Wang J."/>
            <person name="Li S."/>
            <person name="Zhang Y."/>
            <person name="Fang M."/>
            <person name="Ma L."/>
            <person name="Zhao Y."/>
            <person name="Jiang S."/>
        </authorList>
    </citation>
    <scope>NUCLEOTIDE SEQUENCE [LARGE SCALE GENOMIC DNA]</scope>
</reference>
<comment type="caution">
    <text evidence="1">The sequence shown here is derived from an EMBL/GenBank/DDBJ whole genome shotgun (WGS) entry which is preliminary data.</text>
</comment>
<dbReference type="EMBL" id="SMOL01000004">
    <property type="protein sequence ID" value="KAB2636350.1"/>
    <property type="molecule type" value="Genomic_DNA"/>
</dbReference>
<dbReference type="AlphaFoldDB" id="A0A5N5IFG2"/>
<gene>
    <name evidence="1" type="ORF">D8674_026884</name>
</gene>
<keyword evidence="2" id="KW-1185">Reference proteome</keyword>